<evidence type="ECO:0000313" key="2">
    <source>
        <dbReference type="EMBL" id="SEB07622.1"/>
    </source>
</evidence>
<dbReference type="EMBL" id="FNRJ01000015">
    <property type="protein sequence ID" value="SEB07622.1"/>
    <property type="molecule type" value="Genomic_DNA"/>
</dbReference>
<evidence type="ECO:0008006" key="4">
    <source>
        <dbReference type="Google" id="ProtNLM"/>
    </source>
</evidence>
<name>A0A1H4GFX3_9GAMM</name>
<accession>A0A1H4GFX3</accession>
<organism evidence="2 3">
    <name type="scientific">Marinobacterium iners DSM 11526</name>
    <dbReference type="NCBI Taxonomy" id="1122198"/>
    <lineage>
        <taxon>Bacteria</taxon>
        <taxon>Pseudomonadati</taxon>
        <taxon>Pseudomonadota</taxon>
        <taxon>Gammaproteobacteria</taxon>
        <taxon>Oceanospirillales</taxon>
        <taxon>Oceanospirillaceae</taxon>
        <taxon>Marinobacterium</taxon>
    </lineage>
</organism>
<evidence type="ECO:0000313" key="3">
    <source>
        <dbReference type="Proteomes" id="UP000242469"/>
    </source>
</evidence>
<feature type="chain" id="PRO_5017222218" description="Peptidoglycan-binding protein, CsiV" evidence="1">
    <location>
        <begin position="19"/>
        <end position="216"/>
    </location>
</feature>
<dbReference type="Proteomes" id="UP000242469">
    <property type="component" value="Unassembled WGS sequence"/>
</dbReference>
<gene>
    <name evidence="2" type="ORF">SAMN02745729_11593</name>
</gene>
<keyword evidence="1" id="KW-0732">Signal</keyword>
<feature type="signal peptide" evidence="1">
    <location>
        <begin position="1"/>
        <end position="18"/>
    </location>
</feature>
<sequence length="216" mass="24337">MKWLLLLALAVTPFYATALELDSPKAPAGLQMFWIAEYMEFNDIPMSIRSFKTREQASSVIPRLKEHLENIGSTVQVTQDNEGWTTLATADENRFYSIRLTSGQTETEGVYTVSARRPAKESETRLPLGFIRIEKQVFFDGPSVQEFTVLGTQSGQSEALAVVERMMTNDGWSTTRNYRSTRYFSRQEGQEHAHATAQPGEKGMGTLILISKELTK</sequence>
<reference evidence="3" key="1">
    <citation type="submission" date="2016-10" db="EMBL/GenBank/DDBJ databases">
        <authorList>
            <person name="Varghese N."/>
            <person name="Submissions S."/>
        </authorList>
    </citation>
    <scope>NUCLEOTIDE SEQUENCE [LARGE SCALE GENOMIC DNA]</scope>
    <source>
        <strain evidence="3">DSM 11526</strain>
    </source>
</reference>
<dbReference type="STRING" id="1122198.SAMN02745729_11593"/>
<evidence type="ECO:0000256" key="1">
    <source>
        <dbReference type="SAM" id="SignalP"/>
    </source>
</evidence>
<protein>
    <recommendedName>
        <fullName evidence="4">Peptidoglycan-binding protein, CsiV</fullName>
    </recommendedName>
</protein>
<dbReference type="RefSeq" id="WP_091827536.1">
    <property type="nucleotide sequence ID" value="NZ_FNRJ01000015.1"/>
</dbReference>
<keyword evidence="3" id="KW-1185">Reference proteome</keyword>
<proteinExistence type="predicted"/>
<dbReference type="OrthoDB" id="8843441at2"/>
<dbReference type="AlphaFoldDB" id="A0A1H4GFX3"/>